<keyword evidence="2" id="KW-0378">Hydrolase</keyword>
<evidence type="ECO:0000313" key="3">
    <source>
        <dbReference type="Proteomes" id="UP000245474"/>
    </source>
</evidence>
<dbReference type="InterPro" id="IPR050266">
    <property type="entry name" value="AB_hydrolase_sf"/>
</dbReference>
<dbReference type="PANTHER" id="PTHR43798:SF33">
    <property type="entry name" value="HYDROLASE, PUTATIVE (AFU_ORTHOLOGUE AFUA_2G14860)-RELATED"/>
    <property type="match status" value="1"/>
</dbReference>
<dbReference type="GO" id="GO:0016020">
    <property type="term" value="C:membrane"/>
    <property type="evidence" value="ECO:0007669"/>
    <property type="project" value="TreeGrafter"/>
</dbReference>
<dbReference type="InterPro" id="IPR029058">
    <property type="entry name" value="AB_hydrolase_fold"/>
</dbReference>
<accession>A0A2U2MWY0</accession>
<evidence type="ECO:0000259" key="1">
    <source>
        <dbReference type="Pfam" id="PF00561"/>
    </source>
</evidence>
<dbReference type="InterPro" id="IPR000073">
    <property type="entry name" value="AB_hydrolase_1"/>
</dbReference>
<dbReference type="AlphaFoldDB" id="A0A2U2MWY0"/>
<protein>
    <submittedName>
        <fullName evidence="2">Alpha/beta hydrolase</fullName>
    </submittedName>
</protein>
<reference evidence="2 3" key="1">
    <citation type="submission" date="2018-05" db="EMBL/GenBank/DDBJ databases">
        <title>Spiribacter halobius sp. nov., a moderately halophilic bacterium isolated from marine solar saltern.</title>
        <authorList>
            <person name="Zheng W.-S."/>
            <person name="Lu D.-C."/>
            <person name="Du Z.-J."/>
        </authorList>
    </citation>
    <scope>NUCLEOTIDE SEQUENCE [LARGE SCALE GENOMIC DNA]</scope>
    <source>
        <strain evidence="2 3">E85</strain>
    </source>
</reference>
<dbReference type="SUPFAM" id="SSF53474">
    <property type="entry name" value="alpha/beta-Hydrolases"/>
    <property type="match status" value="1"/>
</dbReference>
<keyword evidence="3" id="KW-1185">Reference proteome</keyword>
<dbReference type="EMBL" id="QFFI01000037">
    <property type="protein sequence ID" value="PWG61368.1"/>
    <property type="molecule type" value="Genomic_DNA"/>
</dbReference>
<feature type="domain" description="AB hydrolase-1" evidence="1">
    <location>
        <begin position="27"/>
        <end position="260"/>
    </location>
</feature>
<dbReference type="OrthoDB" id="8680283at2"/>
<dbReference type="PANTHER" id="PTHR43798">
    <property type="entry name" value="MONOACYLGLYCEROL LIPASE"/>
    <property type="match status" value="1"/>
</dbReference>
<organism evidence="2 3">
    <name type="scientific">Sediminicurvatus halobius</name>
    <dbReference type="NCBI Taxonomy" id="2182432"/>
    <lineage>
        <taxon>Bacteria</taxon>
        <taxon>Pseudomonadati</taxon>
        <taxon>Pseudomonadota</taxon>
        <taxon>Gammaproteobacteria</taxon>
        <taxon>Chromatiales</taxon>
        <taxon>Ectothiorhodospiraceae</taxon>
        <taxon>Sediminicurvatus</taxon>
    </lineage>
</organism>
<dbReference type="Proteomes" id="UP000245474">
    <property type="component" value="Unassembled WGS sequence"/>
</dbReference>
<dbReference type="Pfam" id="PF00561">
    <property type="entry name" value="Abhydrolase_1"/>
    <property type="match status" value="1"/>
</dbReference>
<evidence type="ECO:0000313" key="2">
    <source>
        <dbReference type="EMBL" id="PWG61368.1"/>
    </source>
</evidence>
<dbReference type="GO" id="GO:0016787">
    <property type="term" value="F:hydrolase activity"/>
    <property type="evidence" value="ECO:0007669"/>
    <property type="project" value="UniProtKB-KW"/>
</dbReference>
<name>A0A2U2MWY0_9GAMM</name>
<proteinExistence type="predicted"/>
<dbReference type="RefSeq" id="WP_109679979.1">
    <property type="nucleotide sequence ID" value="NZ_CP086615.1"/>
</dbReference>
<dbReference type="Gene3D" id="3.40.50.1820">
    <property type="entry name" value="alpha/beta hydrolase"/>
    <property type="match status" value="1"/>
</dbReference>
<sequence>MIEWSLSQTYHSPEGRIRWERFGEGHPVILLHGTPNWSVIWRNIAPRLAERWSVYAFDWPGFGTSDRYPGQNVSWDEQPRRLVELVAHWGHERPAIVAFDFAPIFALRAQLLEGLELGPLVLADAAVIPPFVTDFSRQARENIGTFRQLPTHIAEGMVRAHIERTTRHPMPPEVIDAYMWPWSGQEGVAAYWRAVECYDEHLARPLVPRLAALSQPVMVLWGEHDEWLPPSMGEALTEAIPGARLRHVPDAGHFAQEDNPAGFAEAIAEFLEEVGYR</sequence>
<comment type="caution">
    <text evidence="2">The sequence shown here is derived from an EMBL/GenBank/DDBJ whole genome shotgun (WGS) entry which is preliminary data.</text>
</comment>
<gene>
    <name evidence="2" type="ORF">DEM34_16760</name>
</gene>